<dbReference type="InterPro" id="IPR012132">
    <property type="entry name" value="GMC_OxRdtase"/>
</dbReference>
<dbReference type="PROSITE" id="PS00624">
    <property type="entry name" value="GMC_OXRED_2"/>
    <property type="match status" value="1"/>
</dbReference>
<dbReference type="RefSeq" id="XP_002839457.1">
    <property type="nucleotide sequence ID" value="XM_002839411.1"/>
</dbReference>
<dbReference type="InterPro" id="IPR036188">
    <property type="entry name" value="FAD/NAD-bd_sf"/>
</dbReference>
<accession>D5GGM6</accession>
<dbReference type="Proteomes" id="UP000006911">
    <property type="component" value="Unassembled WGS sequence"/>
</dbReference>
<dbReference type="GO" id="GO:0050660">
    <property type="term" value="F:flavin adenine dinucleotide binding"/>
    <property type="evidence" value="ECO:0007669"/>
    <property type="project" value="InterPro"/>
</dbReference>
<evidence type="ECO:0000256" key="2">
    <source>
        <dbReference type="ARBA" id="ARBA00010790"/>
    </source>
</evidence>
<dbReference type="GeneID" id="9185570"/>
<name>D5GGM6_TUBMM</name>
<keyword evidence="5" id="KW-1133">Transmembrane helix</keyword>
<keyword evidence="3" id="KW-0285">Flavoprotein</keyword>
<organism evidence="7 8">
    <name type="scientific">Tuber melanosporum (strain Mel28)</name>
    <name type="common">Perigord black truffle</name>
    <dbReference type="NCBI Taxonomy" id="656061"/>
    <lineage>
        <taxon>Eukaryota</taxon>
        <taxon>Fungi</taxon>
        <taxon>Dikarya</taxon>
        <taxon>Ascomycota</taxon>
        <taxon>Pezizomycotina</taxon>
        <taxon>Pezizomycetes</taxon>
        <taxon>Pezizales</taxon>
        <taxon>Tuberaceae</taxon>
        <taxon>Tuber</taxon>
    </lineage>
</organism>
<protein>
    <submittedName>
        <fullName evidence="7">(Perigord truffle) hypothetical protein</fullName>
    </submittedName>
</protein>
<dbReference type="STRING" id="656061.D5GGM6"/>
<keyword evidence="5" id="KW-0472">Membrane</keyword>
<dbReference type="GO" id="GO:0016614">
    <property type="term" value="F:oxidoreductase activity, acting on CH-OH group of donors"/>
    <property type="evidence" value="ECO:0007669"/>
    <property type="project" value="InterPro"/>
</dbReference>
<proteinExistence type="inferred from homology"/>
<dbReference type="SUPFAM" id="SSF51905">
    <property type="entry name" value="FAD/NAD(P)-binding domain"/>
    <property type="match status" value="1"/>
</dbReference>
<dbReference type="InParanoid" id="D5GGM6"/>
<evidence type="ECO:0000313" key="8">
    <source>
        <dbReference type="Proteomes" id="UP000006911"/>
    </source>
</evidence>
<evidence type="ECO:0000256" key="1">
    <source>
        <dbReference type="ARBA" id="ARBA00001974"/>
    </source>
</evidence>
<keyword evidence="4" id="KW-0274">FAD</keyword>
<comment type="similarity">
    <text evidence="2">Belongs to the GMC oxidoreductase family.</text>
</comment>
<comment type="cofactor">
    <cofactor evidence="1">
        <name>FAD</name>
        <dbReference type="ChEBI" id="CHEBI:57692"/>
    </cofactor>
</comment>
<evidence type="ECO:0000313" key="7">
    <source>
        <dbReference type="EMBL" id="CAZ83648.1"/>
    </source>
</evidence>
<dbReference type="HOGENOM" id="CLU_664279_0_0_1"/>
<dbReference type="Pfam" id="PF00732">
    <property type="entry name" value="GMC_oxred_N"/>
    <property type="match status" value="1"/>
</dbReference>
<dbReference type="EMBL" id="FN430275">
    <property type="protein sequence ID" value="CAZ83648.1"/>
    <property type="molecule type" value="Genomic_DNA"/>
</dbReference>
<evidence type="ECO:0000259" key="6">
    <source>
        <dbReference type="PROSITE" id="PS00624"/>
    </source>
</evidence>
<dbReference type="KEGG" id="tml:GSTUM_00007425001"/>
<evidence type="ECO:0000256" key="3">
    <source>
        <dbReference type="ARBA" id="ARBA00022630"/>
    </source>
</evidence>
<evidence type="ECO:0000256" key="5">
    <source>
        <dbReference type="SAM" id="Phobius"/>
    </source>
</evidence>
<keyword evidence="5" id="KW-0812">Transmembrane</keyword>
<keyword evidence="8" id="KW-1185">Reference proteome</keyword>
<gene>
    <name evidence="7" type="ORF">GSTUM_00007425001</name>
</gene>
<dbReference type="PANTHER" id="PTHR11552:SF147">
    <property type="entry name" value="CHOLINE DEHYDROGENASE, MITOCHONDRIAL"/>
    <property type="match status" value="1"/>
</dbReference>
<dbReference type="InterPro" id="IPR000172">
    <property type="entry name" value="GMC_OxRdtase_N"/>
</dbReference>
<dbReference type="AlphaFoldDB" id="D5GGM6"/>
<evidence type="ECO:0000256" key="4">
    <source>
        <dbReference type="ARBA" id="ARBA00022827"/>
    </source>
</evidence>
<sequence>MVITSTAGLEPLNMIILSAVVVLLAPWLLQDWPSLAIYPCSSSKQVNTTLSWRIRTWLGGFPNSLTLTLTGNIVREPNPGLGGRQVKATRGKFLGGSGGCNGTLSIRGTKQDYDDWELPGWSGDDVWRCIEKAENYHPSDWMKHSPKAHGTSGPLDTGPYPLAPISNMVMDSFVSKGILLDPDMFSTGDNPHGCGHIVRTTYQGLRVTAANYLLAAGDNLTLKTETLVDNVVFDRNISGEVQATGLKVIESDGKMHKLTARREVIISGGAYCSPAILLRSGVGPKAELEKLGVEVIIDSPGVGKNLMDHLIVLIFYEVNKPGLTLDNQLYPPGALETSYKLWKEHKKGPLSSFPFGACAYTHLDERLSDSALWKSAPASAWAGPHRAHIKTAKHRALHHRVLRRSKTLVCGFPT</sequence>
<dbReference type="PANTHER" id="PTHR11552">
    <property type="entry name" value="GLUCOSE-METHANOL-CHOLINE GMC OXIDOREDUCTASE"/>
    <property type="match status" value="1"/>
</dbReference>
<dbReference type="Gene3D" id="3.50.50.60">
    <property type="entry name" value="FAD/NAD(P)-binding domain"/>
    <property type="match status" value="1"/>
</dbReference>
<reference evidence="7 8" key="1">
    <citation type="journal article" date="2010" name="Nature">
        <title>Perigord black truffle genome uncovers evolutionary origins and mechanisms of symbiosis.</title>
        <authorList>
            <person name="Martin F."/>
            <person name="Kohler A."/>
            <person name="Murat C."/>
            <person name="Balestrini R."/>
            <person name="Coutinho P.M."/>
            <person name="Jaillon O."/>
            <person name="Montanini B."/>
            <person name="Morin E."/>
            <person name="Noel B."/>
            <person name="Percudani R."/>
            <person name="Porcel B."/>
            <person name="Rubini A."/>
            <person name="Amicucci A."/>
            <person name="Amselem J."/>
            <person name="Anthouard V."/>
            <person name="Arcioni S."/>
            <person name="Artiguenave F."/>
            <person name="Aury J.M."/>
            <person name="Ballario P."/>
            <person name="Bolchi A."/>
            <person name="Brenna A."/>
            <person name="Brun A."/>
            <person name="Buee M."/>
            <person name="Cantarel B."/>
            <person name="Chevalier G."/>
            <person name="Couloux A."/>
            <person name="Da Silva C."/>
            <person name="Denoeud F."/>
            <person name="Duplessis S."/>
            <person name="Ghignone S."/>
            <person name="Hilselberger B."/>
            <person name="Iotti M."/>
            <person name="Marcais B."/>
            <person name="Mello A."/>
            <person name="Miranda M."/>
            <person name="Pacioni G."/>
            <person name="Quesneville H."/>
            <person name="Riccioni C."/>
            <person name="Ruotolo R."/>
            <person name="Splivallo R."/>
            <person name="Stocchi V."/>
            <person name="Tisserant E."/>
            <person name="Viscomi A.R."/>
            <person name="Zambonelli A."/>
            <person name="Zampieri E."/>
            <person name="Henrissat B."/>
            <person name="Lebrun M.H."/>
            <person name="Paolocci F."/>
            <person name="Bonfante P."/>
            <person name="Ottonello S."/>
            <person name="Wincker P."/>
        </authorList>
    </citation>
    <scope>NUCLEOTIDE SEQUENCE [LARGE SCALE GENOMIC DNA]</scope>
    <source>
        <strain evidence="7 8">Mel28</strain>
    </source>
</reference>
<feature type="transmembrane region" description="Helical" evidence="5">
    <location>
        <begin position="12"/>
        <end position="29"/>
    </location>
</feature>
<dbReference type="OMA" id="YTHLDER"/>
<feature type="domain" description="Glucose-methanol-choline oxidoreductase N-terminal" evidence="6">
    <location>
        <begin position="269"/>
        <end position="283"/>
    </location>
</feature>
<dbReference type="eggNOG" id="KOG1238">
    <property type="taxonomic scope" value="Eukaryota"/>
</dbReference>